<comment type="caution">
    <text evidence="12">The sequence shown here is derived from an EMBL/GenBank/DDBJ whole genome shotgun (WGS) entry which is preliminary data.</text>
</comment>
<sequence length="239" mass="26116">MIQTVPRAVAIALLGLALGACSTSGEPTRQLAYAQPKPPVDPRVAEMYGPVLDDGWQIPAVAPTAMESRNIRQIVDYDTSEPAGTVVVDPYQRFLYLVMENGKAMRYGVGVGKAGLEFTGEALIQRKAAWPRWTPTQDMIKREPDKYGGELRNGMKGGIDNPLGARALYLFKDGRDTLYRIHGTNQEWSIGKAVSSGCIRMLNQDVIDLNRRVPPKTRVVVLGPDAAPQVADLDRDPAA</sequence>
<keyword evidence="6 9" id="KW-0133">Cell shape</keyword>
<dbReference type="PANTHER" id="PTHR30582">
    <property type="entry name" value="L,D-TRANSPEPTIDASE"/>
    <property type="match status" value="1"/>
</dbReference>
<dbReference type="Gene3D" id="2.40.440.10">
    <property type="entry name" value="L,D-transpeptidase catalytic domain-like"/>
    <property type="match status" value="1"/>
</dbReference>
<evidence type="ECO:0000256" key="9">
    <source>
        <dbReference type="PROSITE-ProRule" id="PRU01373"/>
    </source>
</evidence>
<proteinExistence type="inferred from homology"/>
<dbReference type="RefSeq" id="WP_009209218.1">
    <property type="nucleotide sequence ID" value="NZ_BBWP01000024.1"/>
</dbReference>
<evidence type="ECO:0000256" key="3">
    <source>
        <dbReference type="ARBA" id="ARBA00022676"/>
    </source>
</evidence>
<dbReference type="GO" id="GO:0008360">
    <property type="term" value="P:regulation of cell shape"/>
    <property type="evidence" value="ECO:0007669"/>
    <property type="project" value="UniProtKB-UniRule"/>
</dbReference>
<dbReference type="UniPathway" id="UPA00219"/>
<dbReference type="GO" id="GO:0016757">
    <property type="term" value="F:glycosyltransferase activity"/>
    <property type="evidence" value="ECO:0007669"/>
    <property type="project" value="UniProtKB-KW"/>
</dbReference>
<dbReference type="HOGENOM" id="CLU_042399_0_0_5"/>
<evidence type="ECO:0000313" key="13">
    <source>
        <dbReference type="Proteomes" id="UP000000321"/>
    </source>
</evidence>
<name>Q1YIV9_AURMS</name>
<gene>
    <name evidence="12" type="ORF">SI859A1_01361</name>
</gene>
<dbReference type="GO" id="GO:0018104">
    <property type="term" value="P:peptidoglycan-protein cross-linking"/>
    <property type="evidence" value="ECO:0007669"/>
    <property type="project" value="TreeGrafter"/>
</dbReference>
<dbReference type="OrthoDB" id="8402157at2"/>
<dbReference type="PROSITE" id="PS52029">
    <property type="entry name" value="LD_TPASE"/>
    <property type="match status" value="1"/>
</dbReference>
<dbReference type="GO" id="GO:0005576">
    <property type="term" value="C:extracellular region"/>
    <property type="evidence" value="ECO:0007669"/>
    <property type="project" value="TreeGrafter"/>
</dbReference>
<dbReference type="InterPro" id="IPR050979">
    <property type="entry name" value="LD-transpeptidase"/>
</dbReference>
<dbReference type="CDD" id="cd16913">
    <property type="entry name" value="YkuD_like"/>
    <property type="match status" value="1"/>
</dbReference>
<dbReference type="GO" id="GO:0071972">
    <property type="term" value="F:peptidoglycan L,D-transpeptidase activity"/>
    <property type="evidence" value="ECO:0007669"/>
    <property type="project" value="TreeGrafter"/>
</dbReference>
<evidence type="ECO:0000256" key="6">
    <source>
        <dbReference type="ARBA" id="ARBA00022960"/>
    </source>
</evidence>
<evidence type="ECO:0000313" key="12">
    <source>
        <dbReference type="EMBL" id="EAS50008.1"/>
    </source>
</evidence>
<dbReference type="SUPFAM" id="SSF141523">
    <property type="entry name" value="L,D-transpeptidase catalytic domain-like"/>
    <property type="match status" value="1"/>
</dbReference>
<dbReference type="InterPro" id="IPR005490">
    <property type="entry name" value="LD_TPept_cat_dom"/>
</dbReference>
<evidence type="ECO:0000256" key="10">
    <source>
        <dbReference type="SAM" id="SignalP"/>
    </source>
</evidence>
<comment type="similarity">
    <text evidence="2">Belongs to the YkuD family.</text>
</comment>
<protein>
    <submittedName>
        <fullName evidence="12">Putative ErfK/YbiS/YcfS/YnhG</fullName>
    </submittedName>
</protein>
<dbReference type="AlphaFoldDB" id="Q1YIV9"/>
<evidence type="ECO:0000259" key="11">
    <source>
        <dbReference type="PROSITE" id="PS52029"/>
    </source>
</evidence>
<dbReference type="Pfam" id="PF03734">
    <property type="entry name" value="YkuD"/>
    <property type="match status" value="1"/>
</dbReference>
<dbReference type="FunFam" id="2.40.440.10:FF:000002">
    <property type="entry name" value="L,D-transpeptidase ErfK/SrfK"/>
    <property type="match status" value="1"/>
</dbReference>
<comment type="pathway">
    <text evidence="1 9">Cell wall biogenesis; peptidoglycan biosynthesis.</text>
</comment>
<evidence type="ECO:0000256" key="8">
    <source>
        <dbReference type="ARBA" id="ARBA00023316"/>
    </source>
</evidence>
<dbReference type="Proteomes" id="UP000000321">
    <property type="component" value="Unassembled WGS sequence"/>
</dbReference>
<feature type="signal peptide" evidence="10">
    <location>
        <begin position="1"/>
        <end position="25"/>
    </location>
</feature>
<dbReference type="PANTHER" id="PTHR30582:SF24">
    <property type="entry name" value="L,D-TRANSPEPTIDASE ERFK_SRFK-RELATED"/>
    <property type="match status" value="1"/>
</dbReference>
<feature type="active site" description="Nucleophile" evidence="9">
    <location>
        <position position="198"/>
    </location>
</feature>
<dbReference type="PROSITE" id="PS51257">
    <property type="entry name" value="PROKAR_LIPOPROTEIN"/>
    <property type="match status" value="1"/>
</dbReference>
<evidence type="ECO:0000256" key="2">
    <source>
        <dbReference type="ARBA" id="ARBA00005992"/>
    </source>
</evidence>
<dbReference type="GO" id="GO:0071555">
    <property type="term" value="P:cell wall organization"/>
    <property type="evidence" value="ECO:0007669"/>
    <property type="project" value="UniProtKB-UniRule"/>
</dbReference>
<reference evidence="12 13" key="1">
    <citation type="journal article" date="2008" name="Appl. Environ. Microbiol.">
        <title>Genomic insights into Mn(II) oxidation by the marine alphaproteobacterium Aurantimonas sp. strain SI85-9A1.</title>
        <authorList>
            <person name="Dick G.J."/>
            <person name="Podell S."/>
            <person name="Johnson H.A."/>
            <person name="Rivera-Espinoza Y."/>
            <person name="Bernier-Latmani R."/>
            <person name="McCarthy J.K."/>
            <person name="Torpey J.W."/>
            <person name="Clement B.G."/>
            <person name="Gaasterland T."/>
            <person name="Tebo B.M."/>
        </authorList>
    </citation>
    <scope>NUCLEOTIDE SEQUENCE [LARGE SCALE GENOMIC DNA]</scope>
    <source>
        <strain evidence="12 13">SI85-9A1</strain>
    </source>
</reference>
<dbReference type="EMBL" id="AAPJ01000003">
    <property type="protein sequence ID" value="EAS50008.1"/>
    <property type="molecule type" value="Genomic_DNA"/>
</dbReference>
<organism evidence="12 13">
    <name type="scientific">Aurantimonas manganoxydans (strain ATCC BAA-1229 / DSM 21871 / SI85-9A1)</name>
    <dbReference type="NCBI Taxonomy" id="287752"/>
    <lineage>
        <taxon>Bacteria</taxon>
        <taxon>Pseudomonadati</taxon>
        <taxon>Pseudomonadota</taxon>
        <taxon>Alphaproteobacteria</taxon>
        <taxon>Hyphomicrobiales</taxon>
        <taxon>Aurantimonadaceae</taxon>
        <taxon>Aurantimonas</taxon>
    </lineage>
</organism>
<dbReference type="InterPro" id="IPR038063">
    <property type="entry name" value="Transpep_catalytic_dom"/>
</dbReference>
<evidence type="ECO:0000256" key="4">
    <source>
        <dbReference type="ARBA" id="ARBA00022679"/>
    </source>
</evidence>
<evidence type="ECO:0000256" key="5">
    <source>
        <dbReference type="ARBA" id="ARBA00022801"/>
    </source>
</evidence>
<dbReference type="BioCyc" id="AURANTIMONAS:SI859A1_01361-MONOMER"/>
<keyword evidence="8 9" id="KW-0961">Cell wall biogenesis/degradation</keyword>
<keyword evidence="7 9" id="KW-0573">Peptidoglycan synthesis</keyword>
<keyword evidence="4" id="KW-0808">Transferase</keyword>
<accession>Q1YIV9</accession>
<keyword evidence="10" id="KW-0732">Signal</keyword>
<feature type="chain" id="PRO_5004197629" evidence="10">
    <location>
        <begin position="26"/>
        <end position="239"/>
    </location>
</feature>
<keyword evidence="3" id="KW-0328">Glycosyltransferase</keyword>
<feature type="domain" description="L,D-TPase catalytic" evidence="11">
    <location>
        <begin position="84"/>
        <end position="222"/>
    </location>
</feature>
<evidence type="ECO:0000256" key="1">
    <source>
        <dbReference type="ARBA" id="ARBA00004752"/>
    </source>
</evidence>
<evidence type="ECO:0000256" key="7">
    <source>
        <dbReference type="ARBA" id="ARBA00022984"/>
    </source>
</evidence>
<feature type="active site" description="Proton donor/acceptor" evidence="9">
    <location>
        <position position="182"/>
    </location>
</feature>
<keyword evidence="13" id="KW-1185">Reference proteome</keyword>
<keyword evidence="5" id="KW-0378">Hydrolase</keyword>